<keyword evidence="5" id="KW-1185">Reference proteome</keyword>
<feature type="domain" description="Retrovirus-related Pol polyprotein from transposon TNT 1-94-like beta-barrel" evidence="3">
    <location>
        <begin position="54"/>
        <end position="135"/>
    </location>
</feature>
<dbReference type="Pfam" id="PF22936">
    <property type="entry name" value="Pol_BBD"/>
    <property type="match status" value="1"/>
</dbReference>
<feature type="compositionally biased region" description="Basic residues" evidence="1">
    <location>
        <begin position="263"/>
        <end position="273"/>
    </location>
</feature>
<dbReference type="InterPro" id="IPR025724">
    <property type="entry name" value="GAG-pre-integrase_dom"/>
</dbReference>
<dbReference type="EMBL" id="CM018039">
    <property type="protein sequence ID" value="KAA8537136.1"/>
    <property type="molecule type" value="Genomic_DNA"/>
</dbReference>
<name>A0A5J5B4I5_9ASTE</name>
<dbReference type="OrthoDB" id="1626798at2759"/>
<feature type="domain" description="GAG-pre-integrase" evidence="2">
    <location>
        <begin position="180"/>
        <end position="217"/>
    </location>
</feature>
<organism evidence="4 5">
    <name type="scientific">Nyssa sinensis</name>
    <dbReference type="NCBI Taxonomy" id="561372"/>
    <lineage>
        <taxon>Eukaryota</taxon>
        <taxon>Viridiplantae</taxon>
        <taxon>Streptophyta</taxon>
        <taxon>Embryophyta</taxon>
        <taxon>Tracheophyta</taxon>
        <taxon>Spermatophyta</taxon>
        <taxon>Magnoliopsida</taxon>
        <taxon>eudicotyledons</taxon>
        <taxon>Gunneridae</taxon>
        <taxon>Pentapetalae</taxon>
        <taxon>asterids</taxon>
        <taxon>Cornales</taxon>
        <taxon>Nyssaceae</taxon>
        <taxon>Nyssa</taxon>
    </lineage>
</organism>
<evidence type="ECO:0000313" key="4">
    <source>
        <dbReference type="EMBL" id="KAA8537136.1"/>
    </source>
</evidence>
<protein>
    <submittedName>
        <fullName evidence="4">Uncharacterized protein</fullName>
    </submittedName>
</protein>
<evidence type="ECO:0000313" key="5">
    <source>
        <dbReference type="Proteomes" id="UP000325577"/>
    </source>
</evidence>
<evidence type="ECO:0000259" key="2">
    <source>
        <dbReference type="Pfam" id="PF13976"/>
    </source>
</evidence>
<dbReference type="AlphaFoldDB" id="A0A5J5B4I5"/>
<dbReference type="InterPro" id="IPR054722">
    <property type="entry name" value="PolX-like_BBD"/>
</dbReference>
<feature type="compositionally biased region" description="Acidic residues" evidence="1">
    <location>
        <begin position="224"/>
        <end position="233"/>
    </location>
</feature>
<accession>A0A5J5B4I5</accession>
<feature type="region of interest" description="Disordered" evidence="1">
    <location>
        <begin position="224"/>
        <end position="280"/>
    </location>
</feature>
<dbReference type="Pfam" id="PF13976">
    <property type="entry name" value="gag_pre-integrs"/>
    <property type="match status" value="1"/>
</dbReference>
<evidence type="ECO:0000256" key="1">
    <source>
        <dbReference type="SAM" id="MobiDB-lite"/>
    </source>
</evidence>
<evidence type="ECO:0000259" key="3">
    <source>
        <dbReference type="Pfam" id="PF22936"/>
    </source>
</evidence>
<dbReference type="Proteomes" id="UP000325577">
    <property type="component" value="Linkage Group LG16"/>
</dbReference>
<proteinExistence type="predicted"/>
<gene>
    <name evidence="4" type="ORF">F0562_029638</name>
</gene>
<reference evidence="4 5" key="1">
    <citation type="submission" date="2019-09" db="EMBL/GenBank/DDBJ databases">
        <title>A chromosome-level genome assembly of the Chinese tupelo Nyssa sinensis.</title>
        <authorList>
            <person name="Yang X."/>
            <person name="Kang M."/>
            <person name="Yang Y."/>
            <person name="Xiong H."/>
            <person name="Wang M."/>
            <person name="Zhang Z."/>
            <person name="Wang Z."/>
            <person name="Wu H."/>
            <person name="Ma T."/>
            <person name="Liu J."/>
            <person name="Xi Z."/>
        </authorList>
    </citation>
    <scope>NUCLEOTIDE SEQUENCE [LARGE SCALE GENOMIC DNA]</scope>
    <source>
        <strain evidence="4">J267</strain>
        <tissue evidence="4">Leaf</tissue>
    </source>
</reference>
<sequence length="280" mass="31587">MAKVCLSQKKFVESNAATSKTEEEWDVEALFATEEEELALTATISDQIDYEKDWIVDSGCSNHMPGDKEKLQNLTEYKGNRVVVTANNSKLPIAHVGNTMVSPQYSDNEVPLQNVYHVPSMKKNLLSVAQLTSSGHFVLFGLQDMKVYRNLEILKEPLMKGQRLESVYIMSTETAYVDKTRKNETTDLWHMRLSHVSYFKLDVMIKKSMLKGLPQLEIQLGLGEGEDTEDSGNIEEGIAQGPWQTGVYEQPSEEGEPSEAKAPRRSTKIRKPNPKYPTLL</sequence>